<proteinExistence type="inferred from homology"/>
<dbReference type="Pfam" id="PF00528">
    <property type="entry name" value="BPD_transp_1"/>
    <property type="match status" value="1"/>
</dbReference>
<feature type="transmembrane region" description="Helical" evidence="7">
    <location>
        <begin position="258"/>
        <end position="279"/>
    </location>
</feature>
<feature type="transmembrane region" description="Helical" evidence="7">
    <location>
        <begin position="123"/>
        <end position="147"/>
    </location>
</feature>
<dbReference type="RefSeq" id="WP_164203956.1">
    <property type="nucleotide sequence ID" value="NZ_JAAGMP010000853.1"/>
</dbReference>
<evidence type="ECO:0000313" key="9">
    <source>
        <dbReference type="EMBL" id="NEC20299.1"/>
    </source>
</evidence>
<dbReference type="AlphaFoldDB" id="A0A7K3RYR6"/>
<sequence>MSILTSARLRRRSRQVGEGITNPSLGAFGKLGLTALALFGLLPVYWLVATAFMHRESVFASDRPFFPLDPTLENFSAFFDNSTLLANLGNSILISAGTAIVSVLVSGLLAYSLSKFRYRGRNAIMVMFLVGQLIPGALLLVTLYLMFSSAGLLYTYTAVILAYMTFTLPLSAFLLKGIIDGLPDEIIEAAKVDGLSNLATLFRIVFPLVAPGLVTAGMFAFMRGWSDLLFSLTLAGPDKQTLPVGLTTAFIHEGAADWPALMASSVITSLPLAVIFVALQRYFVSGLAAGAVKG</sequence>
<dbReference type="PANTHER" id="PTHR32243">
    <property type="entry name" value="MALTOSE TRANSPORT SYSTEM PERMEASE-RELATED"/>
    <property type="match status" value="1"/>
</dbReference>
<dbReference type="GO" id="GO:0055085">
    <property type="term" value="P:transmembrane transport"/>
    <property type="evidence" value="ECO:0007669"/>
    <property type="project" value="InterPro"/>
</dbReference>
<dbReference type="PANTHER" id="PTHR32243:SF18">
    <property type="entry name" value="INNER MEMBRANE ABC TRANSPORTER PERMEASE PROTEIN YCJP"/>
    <property type="match status" value="1"/>
</dbReference>
<dbReference type="Gene3D" id="1.10.3720.10">
    <property type="entry name" value="MetI-like"/>
    <property type="match status" value="1"/>
</dbReference>
<comment type="similarity">
    <text evidence="7">Belongs to the binding-protein-dependent transport system permease family.</text>
</comment>
<organism evidence="9 10">
    <name type="scientific">Streptomyces parvus</name>
    <dbReference type="NCBI Taxonomy" id="66428"/>
    <lineage>
        <taxon>Bacteria</taxon>
        <taxon>Bacillati</taxon>
        <taxon>Actinomycetota</taxon>
        <taxon>Actinomycetes</taxon>
        <taxon>Kitasatosporales</taxon>
        <taxon>Streptomycetaceae</taxon>
        <taxon>Streptomyces</taxon>
    </lineage>
</organism>
<reference evidence="9 10" key="1">
    <citation type="submission" date="2020-01" db="EMBL/GenBank/DDBJ databases">
        <title>Insect and environment-associated Actinomycetes.</title>
        <authorList>
            <person name="Currrie C."/>
            <person name="Chevrette M."/>
            <person name="Carlson C."/>
            <person name="Stubbendieck R."/>
            <person name="Wendt-Pienkowski E."/>
        </authorList>
    </citation>
    <scope>NUCLEOTIDE SEQUENCE [LARGE SCALE GENOMIC DNA]</scope>
    <source>
        <strain evidence="9 10">SID7590</strain>
    </source>
</reference>
<dbReference type="GO" id="GO:0005886">
    <property type="term" value="C:plasma membrane"/>
    <property type="evidence" value="ECO:0007669"/>
    <property type="project" value="UniProtKB-SubCell"/>
</dbReference>
<feature type="transmembrane region" description="Helical" evidence="7">
    <location>
        <begin position="92"/>
        <end position="111"/>
    </location>
</feature>
<evidence type="ECO:0000313" key="10">
    <source>
        <dbReference type="Proteomes" id="UP000469670"/>
    </source>
</evidence>
<evidence type="ECO:0000256" key="7">
    <source>
        <dbReference type="RuleBase" id="RU363032"/>
    </source>
</evidence>
<evidence type="ECO:0000256" key="2">
    <source>
        <dbReference type="ARBA" id="ARBA00022448"/>
    </source>
</evidence>
<accession>A0A7K3RYR6</accession>
<keyword evidence="3" id="KW-1003">Cell membrane</keyword>
<name>A0A7K3RYR6_9ACTN</name>
<comment type="subcellular location">
    <subcellularLocation>
        <location evidence="1 7">Cell membrane</location>
        <topology evidence="1 7">Multi-pass membrane protein</topology>
    </subcellularLocation>
</comment>
<evidence type="ECO:0000256" key="1">
    <source>
        <dbReference type="ARBA" id="ARBA00004651"/>
    </source>
</evidence>
<feature type="transmembrane region" description="Helical" evidence="7">
    <location>
        <begin position="153"/>
        <end position="179"/>
    </location>
</feature>
<evidence type="ECO:0000256" key="4">
    <source>
        <dbReference type="ARBA" id="ARBA00022692"/>
    </source>
</evidence>
<dbReference type="EMBL" id="JAAGMP010000853">
    <property type="protein sequence ID" value="NEC20299.1"/>
    <property type="molecule type" value="Genomic_DNA"/>
</dbReference>
<keyword evidence="4 7" id="KW-0812">Transmembrane</keyword>
<dbReference type="PROSITE" id="PS50928">
    <property type="entry name" value="ABC_TM1"/>
    <property type="match status" value="1"/>
</dbReference>
<dbReference type="CDD" id="cd06261">
    <property type="entry name" value="TM_PBP2"/>
    <property type="match status" value="1"/>
</dbReference>
<feature type="domain" description="ABC transmembrane type-1" evidence="8">
    <location>
        <begin position="88"/>
        <end position="279"/>
    </location>
</feature>
<keyword evidence="2 7" id="KW-0813">Transport</keyword>
<feature type="transmembrane region" description="Helical" evidence="7">
    <location>
        <begin position="200"/>
        <end position="222"/>
    </location>
</feature>
<protein>
    <submittedName>
        <fullName evidence="9">Carbohydrate ABC transporter permease</fullName>
    </submittedName>
</protein>
<evidence type="ECO:0000256" key="6">
    <source>
        <dbReference type="ARBA" id="ARBA00023136"/>
    </source>
</evidence>
<keyword evidence="6 7" id="KW-0472">Membrane</keyword>
<comment type="caution">
    <text evidence="9">The sequence shown here is derived from an EMBL/GenBank/DDBJ whole genome shotgun (WGS) entry which is preliminary data.</text>
</comment>
<dbReference type="SUPFAM" id="SSF161098">
    <property type="entry name" value="MetI-like"/>
    <property type="match status" value="1"/>
</dbReference>
<evidence type="ECO:0000256" key="3">
    <source>
        <dbReference type="ARBA" id="ARBA00022475"/>
    </source>
</evidence>
<keyword evidence="5 7" id="KW-1133">Transmembrane helix</keyword>
<evidence type="ECO:0000259" key="8">
    <source>
        <dbReference type="PROSITE" id="PS50928"/>
    </source>
</evidence>
<dbReference type="InterPro" id="IPR050901">
    <property type="entry name" value="BP-dep_ABC_trans_perm"/>
</dbReference>
<evidence type="ECO:0000256" key="5">
    <source>
        <dbReference type="ARBA" id="ARBA00022989"/>
    </source>
</evidence>
<dbReference type="InterPro" id="IPR035906">
    <property type="entry name" value="MetI-like_sf"/>
</dbReference>
<dbReference type="Proteomes" id="UP000469670">
    <property type="component" value="Unassembled WGS sequence"/>
</dbReference>
<gene>
    <name evidence="9" type="ORF">G3I50_18915</name>
</gene>
<dbReference type="InterPro" id="IPR000515">
    <property type="entry name" value="MetI-like"/>
</dbReference>
<feature type="transmembrane region" description="Helical" evidence="7">
    <location>
        <begin position="31"/>
        <end position="53"/>
    </location>
</feature>